<dbReference type="AlphaFoldDB" id="A0A6M0RMZ1"/>
<evidence type="ECO:0000313" key="1">
    <source>
        <dbReference type="EMBL" id="NEZ57113.1"/>
    </source>
</evidence>
<proteinExistence type="predicted"/>
<dbReference type="RefSeq" id="WP_163699150.1">
    <property type="nucleotide sequence ID" value="NZ_QXHD01000004.1"/>
</dbReference>
<dbReference type="EMBL" id="QXHD01000004">
    <property type="protein sequence ID" value="NEZ57113.1"/>
    <property type="molecule type" value="Genomic_DNA"/>
</dbReference>
<evidence type="ECO:0000313" key="2">
    <source>
        <dbReference type="Proteomes" id="UP000481033"/>
    </source>
</evidence>
<reference evidence="1 2" key="1">
    <citation type="journal article" date="2020" name="Microb. Ecol.">
        <title>Ecogenomics of the Marine Benthic Filamentous Cyanobacterium Adonisia.</title>
        <authorList>
            <person name="Walter J.M."/>
            <person name="Coutinho F.H."/>
            <person name="Leomil L."/>
            <person name="Hargreaves P.I."/>
            <person name="Campeao M.E."/>
            <person name="Vieira V.V."/>
            <person name="Silva B.S."/>
            <person name="Fistarol G.O."/>
            <person name="Salomon P.S."/>
            <person name="Sawabe T."/>
            <person name="Mino S."/>
            <person name="Hosokawa M."/>
            <person name="Miyashita H."/>
            <person name="Maruyama F."/>
            <person name="van Verk M.C."/>
            <person name="Dutilh B.E."/>
            <person name="Thompson C.C."/>
            <person name="Thompson F.L."/>
        </authorList>
    </citation>
    <scope>NUCLEOTIDE SEQUENCE [LARGE SCALE GENOMIC DNA]</scope>
    <source>
        <strain evidence="1 2">CCMR0081</strain>
    </source>
</reference>
<accession>A0A6M0RMZ1</accession>
<organism evidence="1 2">
    <name type="scientific">Adonisia turfae CCMR0081</name>
    <dbReference type="NCBI Taxonomy" id="2292702"/>
    <lineage>
        <taxon>Bacteria</taxon>
        <taxon>Bacillati</taxon>
        <taxon>Cyanobacteriota</taxon>
        <taxon>Adonisia</taxon>
        <taxon>Adonisia turfae</taxon>
    </lineage>
</organism>
<comment type="caution">
    <text evidence="1">The sequence shown here is derived from an EMBL/GenBank/DDBJ whole genome shotgun (WGS) entry which is preliminary data.</text>
</comment>
<dbReference type="Proteomes" id="UP000481033">
    <property type="component" value="Unassembled WGS sequence"/>
</dbReference>
<sequence length="88" mass="9710">MLEAVIAHAKMATERTPVTVLLTAEILEKLRPYQQERDITSVTEAILTILHEQLEITDKPTPPFSPSPSIYDGVEDGACEVLTEYLGA</sequence>
<name>A0A6M0RMZ1_9CYAN</name>
<protein>
    <submittedName>
        <fullName evidence="1">Uncharacterized protein</fullName>
    </submittedName>
</protein>
<keyword evidence="2" id="KW-1185">Reference proteome</keyword>
<gene>
    <name evidence="1" type="ORF">DXZ20_15790</name>
</gene>